<accession>E6MI89</accession>
<keyword evidence="3" id="KW-1185">Reference proteome</keyword>
<dbReference type="OrthoDB" id="9778282at2"/>
<evidence type="ECO:0000313" key="3">
    <source>
        <dbReference type="Proteomes" id="UP000004754"/>
    </source>
</evidence>
<organism evidence="2 3">
    <name type="scientific">Pseudoramibacter alactolyticus ATCC 23263</name>
    <dbReference type="NCBI Taxonomy" id="887929"/>
    <lineage>
        <taxon>Bacteria</taxon>
        <taxon>Bacillati</taxon>
        <taxon>Bacillota</taxon>
        <taxon>Clostridia</taxon>
        <taxon>Eubacteriales</taxon>
        <taxon>Eubacteriaceae</taxon>
        <taxon>Pseudoramibacter</taxon>
    </lineage>
</organism>
<dbReference type="Pfam" id="PF04346">
    <property type="entry name" value="EutH"/>
    <property type="match status" value="1"/>
</dbReference>
<proteinExistence type="predicted"/>
<gene>
    <name evidence="2" type="ORF">HMP0721_1622</name>
</gene>
<dbReference type="HOGENOM" id="CLU_061142_0_0_9"/>
<evidence type="ECO:0000313" key="2">
    <source>
        <dbReference type="EMBL" id="EFV01241.1"/>
    </source>
</evidence>
<keyword evidence="1" id="KW-1133">Transmembrane helix</keyword>
<feature type="transmembrane region" description="Helical" evidence="1">
    <location>
        <begin position="65"/>
        <end position="86"/>
    </location>
</feature>
<feature type="transmembrane region" description="Helical" evidence="1">
    <location>
        <begin position="132"/>
        <end position="156"/>
    </location>
</feature>
<dbReference type="STRING" id="887929.HMP0721_1622"/>
<protein>
    <submittedName>
        <fullName evidence="2">Ethanolamine utilization protein, EutH</fullName>
    </submittedName>
</protein>
<dbReference type="PANTHER" id="PTHR40089:SF1">
    <property type="entry name" value="ETHANOLAMINE PERMEASE EUTH-RELATED"/>
    <property type="match status" value="1"/>
</dbReference>
<keyword evidence="1" id="KW-0472">Membrane</keyword>
<dbReference type="PIRSF" id="PIRSF019466">
    <property type="entry name" value="EutH"/>
    <property type="match status" value="1"/>
</dbReference>
<feature type="transmembrane region" description="Helical" evidence="1">
    <location>
        <begin position="269"/>
        <end position="290"/>
    </location>
</feature>
<dbReference type="GO" id="GO:0034228">
    <property type="term" value="F:ethanolamine transmembrane transporter activity"/>
    <property type="evidence" value="ECO:0007669"/>
    <property type="project" value="InterPro"/>
</dbReference>
<dbReference type="AlphaFoldDB" id="E6MI89"/>
<feature type="transmembrane region" description="Helical" evidence="1">
    <location>
        <begin position="344"/>
        <end position="365"/>
    </location>
</feature>
<dbReference type="GO" id="GO:0005886">
    <property type="term" value="C:plasma membrane"/>
    <property type="evidence" value="ECO:0007669"/>
    <property type="project" value="TreeGrafter"/>
</dbReference>
<dbReference type="RefSeq" id="WP_006599044.1">
    <property type="nucleotide sequence ID" value="NZ_GL622359.1"/>
</dbReference>
<feature type="transmembrane region" description="Helical" evidence="1">
    <location>
        <begin position="198"/>
        <end position="218"/>
    </location>
</feature>
<dbReference type="PANTHER" id="PTHR40089">
    <property type="entry name" value="ETHANOLAMINE UTILIZATION PROTEIN EUTH"/>
    <property type="match status" value="1"/>
</dbReference>
<feature type="transmembrane region" description="Helical" evidence="1">
    <location>
        <begin position="98"/>
        <end position="120"/>
    </location>
</feature>
<name>E6MI89_9FIRM</name>
<sequence length="418" mass="44017">MFNELVSNLTNTAVFTKSVSHWVSHLSINAVIIMIMMIFMIIGAVDKMRGNKLGYGEQFEEGFNAMGPLAMAMAGVVAAAPVLAIILKPIIVPIYRFFGADASMFATTLLACDMGGYPLAMKMAANATLGNFSGLILGSMMGPTIVFTIPVALSIIKKQDRPYLGAGILAGLITIPIGCIAGGLVMNLTEYKISIGTILVNLIPVIIIAGLIVIGLWFKPDKMINGFNVFGKAVTIIITFFTAVAVFEYETGIRFPLMNLMVKPDANGTIPLESGLLVCGTIAIVLIGAFPMVKWITDTFGGALQKVGQKLGIDENSSAGLVANLANNIAMFNIMDKMNAKGKLLNVAFAVSAAFVFGDHLGFTAGVNPKMIFPVIVGKLVAGITALILANMLAPKLLGKIQGGQTADSATEQTGGDQ</sequence>
<evidence type="ECO:0000256" key="1">
    <source>
        <dbReference type="SAM" id="Phobius"/>
    </source>
</evidence>
<feature type="transmembrane region" description="Helical" evidence="1">
    <location>
        <begin position="371"/>
        <end position="394"/>
    </location>
</feature>
<feature type="transmembrane region" description="Helical" evidence="1">
    <location>
        <begin position="163"/>
        <end position="186"/>
    </location>
</feature>
<reference evidence="2 3" key="1">
    <citation type="submission" date="2010-12" db="EMBL/GenBank/DDBJ databases">
        <authorList>
            <person name="Muzny D."/>
            <person name="Qin X."/>
            <person name="Deng J."/>
            <person name="Jiang H."/>
            <person name="Liu Y."/>
            <person name="Qu J."/>
            <person name="Song X.-Z."/>
            <person name="Zhang L."/>
            <person name="Thornton R."/>
            <person name="Coyle M."/>
            <person name="Francisco L."/>
            <person name="Jackson L."/>
            <person name="Javaid M."/>
            <person name="Korchina V."/>
            <person name="Kovar C."/>
            <person name="Mata R."/>
            <person name="Mathew T."/>
            <person name="Ngo R."/>
            <person name="Nguyen L."/>
            <person name="Nguyen N."/>
            <person name="Okwuonu G."/>
            <person name="Ongeri F."/>
            <person name="Pham C."/>
            <person name="Simmons D."/>
            <person name="Wilczek-Boney K."/>
            <person name="Hale W."/>
            <person name="Jakkamsetti A."/>
            <person name="Pham P."/>
            <person name="Ruth R."/>
            <person name="San Lucas F."/>
            <person name="Warren J."/>
            <person name="Zhang J."/>
            <person name="Zhao Z."/>
            <person name="Zhou C."/>
            <person name="Zhu D."/>
            <person name="Lee S."/>
            <person name="Bess C."/>
            <person name="Blankenburg K."/>
            <person name="Forbes L."/>
            <person name="Fu Q."/>
            <person name="Gubbala S."/>
            <person name="Hirani K."/>
            <person name="Jayaseelan J.C."/>
            <person name="Lara F."/>
            <person name="Munidasa M."/>
            <person name="Palculict T."/>
            <person name="Patil S."/>
            <person name="Pu L.-L."/>
            <person name="Saada N."/>
            <person name="Tang L."/>
            <person name="Weissenberger G."/>
            <person name="Zhu Y."/>
            <person name="Hemphill L."/>
            <person name="Shang Y."/>
            <person name="Youmans B."/>
            <person name="Ayvaz T."/>
            <person name="Ross M."/>
            <person name="Santibanez J."/>
            <person name="Aqrawi P."/>
            <person name="Gross S."/>
            <person name="Joshi V."/>
            <person name="Fowler G."/>
            <person name="Nazareth L."/>
            <person name="Reid J."/>
            <person name="Worley K."/>
            <person name="Petrosino J."/>
            <person name="Highlander S."/>
            <person name="Gibbs R."/>
        </authorList>
    </citation>
    <scope>NUCLEOTIDE SEQUENCE [LARGE SCALE GENOMIC DNA]</scope>
    <source>
        <strain evidence="2 3">ATCC 23263</strain>
    </source>
</reference>
<feature type="transmembrane region" description="Helical" evidence="1">
    <location>
        <begin position="230"/>
        <end position="249"/>
    </location>
</feature>
<keyword evidence="1" id="KW-0812">Transmembrane</keyword>
<dbReference type="EMBL" id="AEQN01000022">
    <property type="protein sequence ID" value="EFV01241.1"/>
    <property type="molecule type" value="Genomic_DNA"/>
</dbReference>
<dbReference type="InterPro" id="IPR007441">
    <property type="entry name" value="EutH"/>
</dbReference>
<comment type="caution">
    <text evidence="2">The sequence shown here is derived from an EMBL/GenBank/DDBJ whole genome shotgun (WGS) entry which is preliminary data.</text>
</comment>
<dbReference type="eggNOG" id="COG3192">
    <property type="taxonomic scope" value="Bacteria"/>
</dbReference>
<feature type="transmembrane region" description="Helical" evidence="1">
    <location>
        <begin position="26"/>
        <end position="45"/>
    </location>
</feature>
<dbReference type="Proteomes" id="UP000004754">
    <property type="component" value="Unassembled WGS sequence"/>
</dbReference>